<feature type="transmembrane region" description="Helical" evidence="9">
    <location>
        <begin position="253"/>
        <end position="277"/>
    </location>
</feature>
<reference evidence="11 12" key="1">
    <citation type="submission" date="2021-03" db="EMBL/GenBank/DDBJ databases">
        <title>Sequencing the genomes of 1000 actinobacteria strains.</title>
        <authorList>
            <person name="Klenk H.-P."/>
        </authorList>
    </citation>
    <scope>NUCLEOTIDE SEQUENCE [LARGE SCALE GENOMIC DNA]</scope>
    <source>
        <strain evidence="11 12">DSM 45256</strain>
    </source>
</reference>
<evidence type="ECO:0000256" key="2">
    <source>
        <dbReference type="ARBA" id="ARBA00022448"/>
    </source>
</evidence>
<keyword evidence="5" id="KW-0769">Symport</keyword>
<feature type="transmembrane region" description="Helical" evidence="9">
    <location>
        <begin position="345"/>
        <end position="362"/>
    </location>
</feature>
<comment type="subcellular location">
    <subcellularLocation>
        <location evidence="1">Cell membrane</location>
        <topology evidence="1">Multi-pass membrane protein</topology>
    </subcellularLocation>
</comment>
<feature type="domain" description="Major facilitator superfamily (MFS) profile" evidence="10">
    <location>
        <begin position="28"/>
        <end position="438"/>
    </location>
</feature>
<feature type="transmembrane region" description="Helical" evidence="9">
    <location>
        <begin position="289"/>
        <end position="308"/>
    </location>
</feature>
<feature type="transmembrane region" description="Helical" evidence="9">
    <location>
        <begin position="415"/>
        <end position="433"/>
    </location>
</feature>
<evidence type="ECO:0000256" key="9">
    <source>
        <dbReference type="SAM" id="Phobius"/>
    </source>
</evidence>
<evidence type="ECO:0000256" key="7">
    <source>
        <dbReference type="ARBA" id="ARBA00023136"/>
    </source>
</evidence>
<dbReference type="PANTHER" id="PTHR43528">
    <property type="entry name" value="ALPHA-KETOGLUTARATE PERMEASE"/>
    <property type="match status" value="1"/>
</dbReference>
<gene>
    <name evidence="11" type="ORF">JOF36_004788</name>
</gene>
<evidence type="ECO:0000256" key="8">
    <source>
        <dbReference type="SAM" id="MobiDB-lite"/>
    </source>
</evidence>
<keyword evidence="12" id="KW-1185">Reference proteome</keyword>
<keyword evidence="6 9" id="KW-1133">Transmembrane helix</keyword>
<feature type="transmembrane region" description="Helical" evidence="9">
    <location>
        <begin position="320"/>
        <end position="339"/>
    </location>
</feature>
<accession>A0ABS4VYU3</accession>
<feature type="transmembrane region" description="Helical" evidence="9">
    <location>
        <begin position="124"/>
        <end position="144"/>
    </location>
</feature>
<evidence type="ECO:0000256" key="3">
    <source>
        <dbReference type="ARBA" id="ARBA00022475"/>
    </source>
</evidence>
<comment type="caution">
    <text evidence="11">The sequence shown here is derived from an EMBL/GenBank/DDBJ whole genome shotgun (WGS) entry which is preliminary data.</text>
</comment>
<dbReference type="PROSITE" id="PS50850">
    <property type="entry name" value="MFS"/>
    <property type="match status" value="1"/>
</dbReference>
<sequence>MSETTSPPDGAGPGAHPASASPPSARRAALAGGVGTLIEYYDFSVYAFLAVTLGPLFFPSDQPGVSILLTLAVFGSAYVMRPIGGWFFGRLGDRRGRKHALVVTVVTMGAFSGILGMLPDFATAGVLAPVLLVLVRLAQGFSAGGEIGGAATYVAESAPPGKRGLYGSLTPIGSTLGFSVAAAVVGVVTALTTPEKMSAWGWRIPFLIAVPLALICLWVRVKLEDTADFEAMAERNEVVRSPLLSVIRERPGAVLRVVGIAIAMNGTGYVGLTYFSTYLIQTEGFEAQSIYWASAIGIALACATYPLAGMLTDRFGRKPVLLTAYALYLVIAWPAFALLGATSSIVVVTLVYVVYMAVNGLAQVPAFPQFTELFPRRIRYTGVALGFNIGTILAGGTAPYVAAQLVQSTGNPMAPAYWVLGVALVGAVTVLTLRETGRDRLPV</sequence>
<dbReference type="InterPro" id="IPR051084">
    <property type="entry name" value="H+-coupled_symporters"/>
</dbReference>
<dbReference type="PANTHER" id="PTHR43528:SF1">
    <property type="entry name" value="ALPHA-KETOGLUTARATE PERMEASE"/>
    <property type="match status" value="1"/>
</dbReference>
<evidence type="ECO:0000256" key="5">
    <source>
        <dbReference type="ARBA" id="ARBA00022847"/>
    </source>
</evidence>
<keyword evidence="4 9" id="KW-0812">Transmembrane</keyword>
<feature type="transmembrane region" description="Helical" evidence="9">
    <location>
        <begin position="64"/>
        <end position="88"/>
    </location>
</feature>
<evidence type="ECO:0000256" key="1">
    <source>
        <dbReference type="ARBA" id="ARBA00004651"/>
    </source>
</evidence>
<dbReference type="RefSeq" id="WP_210030907.1">
    <property type="nucleotide sequence ID" value="NZ_JAGINU010000001.1"/>
</dbReference>
<evidence type="ECO:0000259" key="10">
    <source>
        <dbReference type="PROSITE" id="PS50850"/>
    </source>
</evidence>
<keyword evidence="3" id="KW-1003">Cell membrane</keyword>
<name>A0ABS4VYU3_9PSEU</name>
<dbReference type="EMBL" id="JAGINU010000001">
    <property type="protein sequence ID" value="MBP2369092.1"/>
    <property type="molecule type" value="Genomic_DNA"/>
</dbReference>
<evidence type="ECO:0000313" key="11">
    <source>
        <dbReference type="EMBL" id="MBP2369092.1"/>
    </source>
</evidence>
<feature type="region of interest" description="Disordered" evidence="8">
    <location>
        <begin position="1"/>
        <end position="23"/>
    </location>
</feature>
<dbReference type="Proteomes" id="UP001519295">
    <property type="component" value="Unassembled WGS sequence"/>
</dbReference>
<dbReference type="Gene3D" id="1.20.1250.20">
    <property type="entry name" value="MFS general substrate transporter like domains"/>
    <property type="match status" value="2"/>
</dbReference>
<evidence type="ECO:0000313" key="12">
    <source>
        <dbReference type="Proteomes" id="UP001519295"/>
    </source>
</evidence>
<keyword evidence="2" id="KW-0813">Transport</keyword>
<organism evidence="11 12">
    <name type="scientific">Pseudonocardia parietis</name>
    <dbReference type="NCBI Taxonomy" id="570936"/>
    <lineage>
        <taxon>Bacteria</taxon>
        <taxon>Bacillati</taxon>
        <taxon>Actinomycetota</taxon>
        <taxon>Actinomycetes</taxon>
        <taxon>Pseudonocardiales</taxon>
        <taxon>Pseudonocardiaceae</taxon>
        <taxon>Pseudonocardia</taxon>
    </lineage>
</organism>
<protein>
    <submittedName>
        <fullName evidence="11">MHS family proline/betaine transporter-like MFS transporter</fullName>
    </submittedName>
</protein>
<evidence type="ECO:0000256" key="4">
    <source>
        <dbReference type="ARBA" id="ARBA00022692"/>
    </source>
</evidence>
<dbReference type="Pfam" id="PF07690">
    <property type="entry name" value="MFS_1"/>
    <property type="match status" value="1"/>
</dbReference>
<feature type="transmembrane region" description="Helical" evidence="9">
    <location>
        <begin position="200"/>
        <end position="219"/>
    </location>
</feature>
<feature type="transmembrane region" description="Helical" evidence="9">
    <location>
        <begin position="40"/>
        <end position="58"/>
    </location>
</feature>
<dbReference type="InterPro" id="IPR011701">
    <property type="entry name" value="MFS"/>
</dbReference>
<feature type="transmembrane region" description="Helical" evidence="9">
    <location>
        <begin position="383"/>
        <end position="403"/>
    </location>
</feature>
<dbReference type="SUPFAM" id="SSF103473">
    <property type="entry name" value="MFS general substrate transporter"/>
    <property type="match status" value="1"/>
</dbReference>
<feature type="transmembrane region" description="Helical" evidence="9">
    <location>
        <begin position="165"/>
        <end position="188"/>
    </location>
</feature>
<dbReference type="InterPro" id="IPR020846">
    <property type="entry name" value="MFS_dom"/>
</dbReference>
<evidence type="ECO:0000256" key="6">
    <source>
        <dbReference type="ARBA" id="ARBA00022989"/>
    </source>
</evidence>
<feature type="transmembrane region" description="Helical" evidence="9">
    <location>
        <begin position="100"/>
        <end position="118"/>
    </location>
</feature>
<dbReference type="InterPro" id="IPR036259">
    <property type="entry name" value="MFS_trans_sf"/>
</dbReference>
<proteinExistence type="predicted"/>
<keyword evidence="7 9" id="KW-0472">Membrane</keyword>